<dbReference type="InterPro" id="IPR019478">
    <property type="entry name" value="Sirohaem_synthase_dimer_dom"/>
</dbReference>
<dbReference type="InterPro" id="IPR028161">
    <property type="entry name" value="Met8-like"/>
</dbReference>
<dbReference type="Pfam" id="PF13241">
    <property type="entry name" value="NAD_binding_7"/>
    <property type="match status" value="1"/>
</dbReference>
<dbReference type="EC" id="1.3.1.76" evidence="2"/>
<dbReference type="GO" id="GO:0004325">
    <property type="term" value="F:ferrochelatase activity"/>
    <property type="evidence" value="ECO:0007669"/>
    <property type="project" value="InterPro"/>
</dbReference>
<evidence type="ECO:0000256" key="5">
    <source>
        <dbReference type="ARBA" id="ARBA00023244"/>
    </source>
</evidence>
<dbReference type="GO" id="GO:0043115">
    <property type="term" value="F:precorrin-2 dehydrogenase activity"/>
    <property type="evidence" value="ECO:0007669"/>
    <property type="project" value="UniProtKB-EC"/>
</dbReference>
<dbReference type="Pfam" id="PF14824">
    <property type="entry name" value="Sirohm_synth_M"/>
    <property type="match status" value="1"/>
</dbReference>
<organism evidence="9 10">
    <name type="scientific">Rhodothermus marinus (strain ATCC 43812 / DSM 4252 / R-10)</name>
    <name type="common">Rhodothermus obamensis</name>
    <dbReference type="NCBI Taxonomy" id="518766"/>
    <lineage>
        <taxon>Bacteria</taxon>
        <taxon>Pseudomonadati</taxon>
        <taxon>Rhodothermota</taxon>
        <taxon>Rhodothermia</taxon>
        <taxon>Rhodothermales</taxon>
        <taxon>Rhodothermaceae</taxon>
        <taxon>Rhodothermus</taxon>
    </lineage>
</organism>
<accession>D0MJ97</accession>
<dbReference type="GO" id="GO:0019354">
    <property type="term" value="P:siroheme biosynthetic process"/>
    <property type="evidence" value="ECO:0007669"/>
    <property type="project" value="UniProtKB-UniPathway"/>
</dbReference>
<dbReference type="PANTHER" id="PTHR35330">
    <property type="entry name" value="SIROHEME BIOSYNTHESIS PROTEIN MET8"/>
    <property type="match status" value="1"/>
</dbReference>
<dbReference type="Pfam" id="PF10414">
    <property type="entry name" value="CysG_dimeriser"/>
    <property type="match status" value="1"/>
</dbReference>
<reference evidence="9 10" key="1">
    <citation type="journal article" date="2009" name="Stand. Genomic Sci.">
        <title>Complete genome sequence of Rhodothermus marinus type strain (R-10).</title>
        <authorList>
            <person name="Nolan M."/>
            <person name="Tindall B.J."/>
            <person name="Pomrenke H."/>
            <person name="Lapidus A."/>
            <person name="Copeland A."/>
            <person name="Glavina Del Rio T."/>
            <person name="Lucas S."/>
            <person name="Chen F."/>
            <person name="Tice H."/>
            <person name="Cheng J.F."/>
            <person name="Saunders E."/>
            <person name="Han C."/>
            <person name="Bruce D."/>
            <person name="Goodwin L."/>
            <person name="Chain P."/>
            <person name="Pitluck S."/>
            <person name="Ovchinikova G."/>
            <person name="Pati A."/>
            <person name="Ivanova N."/>
            <person name="Mavromatis K."/>
            <person name="Chen A."/>
            <person name="Palaniappan K."/>
            <person name="Land M."/>
            <person name="Hauser L."/>
            <person name="Chang Y.J."/>
            <person name="Jeffries C.D."/>
            <person name="Brettin T."/>
            <person name="Goker M."/>
            <person name="Bristow J."/>
            <person name="Eisen J.A."/>
            <person name="Markowitz V."/>
            <person name="Hugenholtz P."/>
            <person name="Kyrpides N.C."/>
            <person name="Klenk H.P."/>
            <person name="Detter J.C."/>
        </authorList>
    </citation>
    <scope>NUCLEOTIDE SEQUENCE [LARGE SCALE GENOMIC DNA]</scope>
    <source>
        <strain evidence="10">ATCC 43812 / DSM 4252 / R-10</strain>
    </source>
</reference>
<comment type="catalytic activity">
    <reaction evidence="6">
        <text>precorrin-2 + NAD(+) = sirohydrochlorin + NADH + 2 H(+)</text>
        <dbReference type="Rhea" id="RHEA:15613"/>
        <dbReference type="ChEBI" id="CHEBI:15378"/>
        <dbReference type="ChEBI" id="CHEBI:57540"/>
        <dbReference type="ChEBI" id="CHEBI:57945"/>
        <dbReference type="ChEBI" id="CHEBI:58351"/>
        <dbReference type="ChEBI" id="CHEBI:58827"/>
        <dbReference type="EC" id="1.3.1.76"/>
    </reaction>
</comment>
<evidence type="ECO:0000256" key="2">
    <source>
        <dbReference type="ARBA" id="ARBA00012400"/>
    </source>
</evidence>
<dbReference type="RefSeq" id="WP_012844166.1">
    <property type="nucleotide sequence ID" value="NC_013501.1"/>
</dbReference>
<evidence type="ECO:0000256" key="6">
    <source>
        <dbReference type="ARBA" id="ARBA00047561"/>
    </source>
</evidence>
<dbReference type="InterPro" id="IPR036291">
    <property type="entry name" value="NAD(P)-bd_dom_sf"/>
</dbReference>
<evidence type="ECO:0000256" key="3">
    <source>
        <dbReference type="ARBA" id="ARBA00023002"/>
    </source>
</evidence>
<keyword evidence="5" id="KW-0627">Porphyrin biosynthesis</keyword>
<dbReference type="HOGENOM" id="CLU_011276_8_1_10"/>
<dbReference type="NCBIfam" id="TIGR01470">
    <property type="entry name" value="cysG_Nterm"/>
    <property type="match status" value="1"/>
</dbReference>
<name>D0MJ97_RHOM4</name>
<keyword evidence="3" id="KW-0560">Oxidoreductase</keyword>
<dbReference type="PANTHER" id="PTHR35330:SF1">
    <property type="entry name" value="SIROHEME BIOSYNTHESIS PROTEIN MET8"/>
    <property type="match status" value="1"/>
</dbReference>
<dbReference type="InterPro" id="IPR028281">
    <property type="entry name" value="Sirohaem_synthase_central"/>
</dbReference>
<comment type="pathway">
    <text evidence="1">Porphyrin-containing compound metabolism; siroheme biosynthesis; sirohydrochlorin from precorrin-2: step 1/1.</text>
</comment>
<keyword evidence="10" id="KW-1185">Reference proteome</keyword>
<dbReference type="AlphaFoldDB" id="D0MJ97"/>
<dbReference type="OrthoDB" id="45564at2"/>
<evidence type="ECO:0000313" key="10">
    <source>
        <dbReference type="Proteomes" id="UP000002221"/>
    </source>
</evidence>
<dbReference type="InterPro" id="IPR042518">
    <property type="entry name" value="SirC_C"/>
</dbReference>
<dbReference type="Gene3D" id="1.10.8.610">
    <property type="entry name" value="SirC, precorrin-2 dehydrogenase, C-terminal helical domain-like"/>
    <property type="match status" value="1"/>
</dbReference>
<dbReference type="Gene3D" id="3.40.50.720">
    <property type="entry name" value="NAD(P)-binding Rossmann-like Domain"/>
    <property type="match status" value="1"/>
</dbReference>
<dbReference type="KEGG" id="rmr:Rmar_1669"/>
<proteinExistence type="predicted"/>
<evidence type="ECO:0000259" key="7">
    <source>
        <dbReference type="Pfam" id="PF10414"/>
    </source>
</evidence>
<feature type="domain" description="Siroheme synthase central" evidence="8">
    <location>
        <begin position="120"/>
        <end position="146"/>
    </location>
</feature>
<dbReference type="UniPathway" id="UPA00262">
    <property type="reaction ID" value="UER00222"/>
</dbReference>
<dbReference type="EMBL" id="CP001807">
    <property type="protein sequence ID" value="ACY48555.1"/>
    <property type="molecule type" value="Genomic_DNA"/>
</dbReference>
<dbReference type="SUPFAM" id="SSF51735">
    <property type="entry name" value="NAD(P)-binding Rossmann-fold domains"/>
    <property type="match status" value="1"/>
</dbReference>
<dbReference type="STRING" id="518766.Rmar_1669"/>
<evidence type="ECO:0000313" key="9">
    <source>
        <dbReference type="EMBL" id="ACY48555.1"/>
    </source>
</evidence>
<dbReference type="eggNOG" id="COG1648">
    <property type="taxonomic scope" value="Bacteria"/>
</dbReference>
<dbReference type="InterPro" id="IPR006367">
    <property type="entry name" value="Sirohaem_synthase_N"/>
</dbReference>
<protein>
    <recommendedName>
        <fullName evidence="2">precorrin-2 dehydrogenase</fullName>
        <ecNumber evidence="2">1.3.1.76</ecNumber>
    </recommendedName>
</protein>
<keyword evidence="4" id="KW-0520">NAD</keyword>
<evidence type="ECO:0000256" key="1">
    <source>
        <dbReference type="ARBA" id="ARBA00005010"/>
    </source>
</evidence>
<evidence type="ECO:0000256" key="4">
    <source>
        <dbReference type="ARBA" id="ARBA00023027"/>
    </source>
</evidence>
<sequence length="247" mass="27739">MRVYPIFLNNLEGRRCVVFGGTHEAERKVADLLACGAEVVLVSETITPRLRAWAEEGRLTWHARWYRPGDLQGAFLTIVAVTNPEATEPIWQEAQRERVLINAMDDVPHCTFVAGSVVRRGALVIAISTSGHAPALSVRLREELEQRLGPEYALFLDLMGALRLPMATHYPNFAERKARWYALVDSDVLDLLRAQRFAEARARIAELVGEAVAAELPDPDTMARLFARYQEELTQPTHQPQDAYAAH</sequence>
<feature type="domain" description="Sirohaem synthase dimerisation" evidence="7">
    <location>
        <begin position="152"/>
        <end position="206"/>
    </location>
</feature>
<evidence type="ECO:0000259" key="8">
    <source>
        <dbReference type="Pfam" id="PF14824"/>
    </source>
</evidence>
<gene>
    <name evidence="9" type="ordered locus">Rmar_1669</name>
</gene>
<dbReference type="Proteomes" id="UP000002221">
    <property type="component" value="Chromosome"/>
</dbReference>
<dbReference type="SUPFAM" id="SSF75615">
    <property type="entry name" value="Siroheme synthase middle domains-like"/>
    <property type="match status" value="1"/>
</dbReference>